<accession>A0ABQ7CQQ9</accession>
<name>A0ABQ7CQQ9_BRACR</name>
<gene>
    <name evidence="1" type="ORF">DY000_02015700</name>
</gene>
<protein>
    <submittedName>
        <fullName evidence="1">Uncharacterized protein</fullName>
    </submittedName>
</protein>
<dbReference type="Proteomes" id="UP000266723">
    <property type="component" value="Unassembled WGS sequence"/>
</dbReference>
<reference evidence="1 2" key="1">
    <citation type="journal article" date="2020" name="BMC Genomics">
        <title>Intraspecific diversification of the crop wild relative Brassica cretica Lam. using demographic model selection.</title>
        <authorList>
            <person name="Kioukis A."/>
            <person name="Michalopoulou V.A."/>
            <person name="Briers L."/>
            <person name="Pirintsos S."/>
            <person name="Studholme D.J."/>
            <person name="Pavlidis P."/>
            <person name="Sarris P.F."/>
        </authorList>
    </citation>
    <scope>NUCLEOTIDE SEQUENCE [LARGE SCALE GENOMIC DNA]</scope>
    <source>
        <strain evidence="2">cv. PFS-1207/04</strain>
    </source>
</reference>
<organism evidence="1 2">
    <name type="scientific">Brassica cretica</name>
    <name type="common">Mustard</name>
    <dbReference type="NCBI Taxonomy" id="69181"/>
    <lineage>
        <taxon>Eukaryota</taxon>
        <taxon>Viridiplantae</taxon>
        <taxon>Streptophyta</taxon>
        <taxon>Embryophyta</taxon>
        <taxon>Tracheophyta</taxon>
        <taxon>Spermatophyta</taxon>
        <taxon>Magnoliopsida</taxon>
        <taxon>eudicotyledons</taxon>
        <taxon>Gunneridae</taxon>
        <taxon>Pentapetalae</taxon>
        <taxon>rosids</taxon>
        <taxon>malvids</taxon>
        <taxon>Brassicales</taxon>
        <taxon>Brassicaceae</taxon>
        <taxon>Brassiceae</taxon>
        <taxon>Brassica</taxon>
    </lineage>
</organism>
<keyword evidence="2" id="KW-1185">Reference proteome</keyword>
<proteinExistence type="predicted"/>
<sequence length="140" mass="15234">MEATLVTRGDREGDACRSPVATAREAKPVACGHREGGVVSHPWRPRGWRARSPEATVRAASQRSPCGARFSKAVLFFRRFLNVNPVVTGFDPNRPQQWCLILCHEMLETSVLGLGQDLGLITALGGAMTTLAYVSRIVST</sequence>
<comment type="caution">
    <text evidence="1">The sequence shown here is derived from an EMBL/GenBank/DDBJ whole genome shotgun (WGS) entry which is preliminary data.</text>
</comment>
<evidence type="ECO:0000313" key="1">
    <source>
        <dbReference type="EMBL" id="KAF3561707.1"/>
    </source>
</evidence>
<dbReference type="EMBL" id="QGKV02000759">
    <property type="protein sequence ID" value="KAF3561707.1"/>
    <property type="molecule type" value="Genomic_DNA"/>
</dbReference>
<evidence type="ECO:0000313" key="2">
    <source>
        <dbReference type="Proteomes" id="UP000266723"/>
    </source>
</evidence>